<evidence type="ECO:0000313" key="9">
    <source>
        <dbReference type="Proteomes" id="UP000279259"/>
    </source>
</evidence>
<feature type="transmembrane region" description="Helical" evidence="6">
    <location>
        <begin position="330"/>
        <end position="348"/>
    </location>
</feature>
<feature type="transmembrane region" description="Helical" evidence="6">
    <location>
        <begin position="492"/>
        <end position="516"/>
    </location>
</feature>
<evidence type="ECO:0000259" key="7">
    <source>
        <dbReference type="PROSITE" id="PS50850"/>
    </source>
</evidence>
<feature type="domain" description="Major facilitator superfamily (MFS) profile" evidence="7">
    <location>
        <begin position="27"/>
        <end position="523"/>
    </location>
</feature>
<evidence type="ECO:0000256" key="1">
    <source>
        <dbReference type="ARBA" id="ARBA00004141"/>
    </source>
</evidence>
<dbReference type="Gene3D" id="1.20.1250.20">
    <property type="entry name" value="MFS general substrate transporter like domains"/>
    <property type="match status" value="1"/>
</dbReference>
<feature type="region of interest" description="Disordered" evidence="5">
    <location>
        <begin position="521"/>
        <end position="541"/>
    </location>
</feature>
<dbReference type="PANTHER" id="PTHR23501">
    <property type="entry name" value="MAJOR FACILITATOR SUPERFAMILY"/>
    <property type="match status" value="1"/>
</dbReference>
<evidence type="ECO:0000256" key="6">
    <source>
        <dbReference type="SAM" id="Phobius"/>
    </source>
</evidence>
<feature type="transmembrane region" description="Helical" evidence="6">
    <location>
        <begin position="117"/>
        <end position="141"/>
    </location>
</feature>
<feature type="transmembrane region" description="Helical" evidence="6">
    <location>
        <begin position="220"/>
        <end position="239"/>
    </location>
</feature>
<dbReference type="InterPro" id="IPR011701">
    <property type="entry name" value="MFS"/>
</dbReference>
<evidence type="ECO:0000313" key="8">
    <source>
        <dbReference type="EMBL" id="RSH84018.1"/>
    </source>
</evidence>
<comment type="subcellular location">
    <subcellularLocation>
        <location evidence="1">Membrane</location>
        <topology evidence="1">Multi-pass membrane protein</topology>
    </subcellularLocation>
</comment>
<dbReference type="OrthoDB" id="3437016at2759"/>
<evidence type="ECO:0000256" key="4">
    <source>
        <dbReference type="ARBA" id="ARBA00023136"/>
    </source>
</evidence>
<feature type="transmembrane region" description="Helical" evidence="6">
    <location>
        <begin position="92"/>
        <end position="111"/>
    </location>
</feature>
<sequence length="541" mass="57622">MAETTPLLAKSLREQPGFLSTADYVLILPALMGNMFLAAFETTIAASTQSSVGSTFSATDNIAWVATSYLIVSTAVQPLYGRASDLFGRTRVYVFSLFFFAVGCLGCGFSGSLGQMVAARAFCGVGGGGLITISQVCAWDVLPVRSRPLYQALNNVTYGVGAAVGASLGGLLSDSIGWRWGYLAPVPLSLFSVLVFLLRARPKLALLQQDQKALEKEGRVDLLGSGLLMLCITLFMLVINLGGDEIPWTSPWIPGILIGATISAAIFVRHERRFPMPVLPLGLVKTRHMVSQVGLNLFGAMTVFGTLYAIPVYFESVLLTSAFVASRRLLYPTLTAPLGSIFTGLFLHHHKDKAYVGQRLGTLVLLGGTISMFVLTYENGEGKSELWFIGRLIWVHMGMGILFISSLLDILSSTGTDHAAATSLIFLIRSVGTVLGISGSQAVMQNVLLNQLTHRITGPGSAKTIKGIRESVEYLAKLDPQTRALAIQCYTVAFRAAFGALIGVAACAVLSAAIGIGAKKGGEDKEEATEPPLSEGIPVLE</sequence>
<dbReference type="STRING" id="1890683.A0A427XYQ6"/>
<keyword evidence="9" id="KW-1185">Reference proteome</keyword>
<feature type="transmembrane region" description="Helical" evidence="6">
    <location>
        <begin position="289"/>
        <end position="310"/>
    </location>
</feature>
<feature type="transmembrane region" description="Helical" evidence="6">
    <location>
        <begin position="251"/>
        <end position="268"/>
    </location>
</feature>
<dbReference type="SUPFAM" id="SSF103473">
    <property type="entry name" value="MFS general substrate transporter"/>
    <property type="match status" value="1"/>
</dbReference>
<evidence type="ECO:0000256" key="2">
    <source>
        <dbReference type="ARBA" id="ARBA00022692"/>
    </source>
</evidence>
<keyword evidence="4 6" id="KW-0472">Membrane</keyword>
<evidence type="ECO:0000256" key="3">
    <source>
        <dbReference type="ARBA" id="ARBA00022989"/>
    </source>
</evidence>
<proteinExistence type="predicted"/>
<evidence type="ECO:0000256" key="5">
    <source>
        <dbReference type="SAM" id="MobiDB-lite"/>
    </source>
</evidence>
<feature type="transmembrane region" description="Helical" evidence="6">
    <location>
        <begin position="153"/>
        <end position="172"/>
    </location>
</feature>
<dbReference type="Pfam" id="PF07690">
    <property type="entry name" value="MFS_1"/>
    <property type="match status" value="1"/>
</dbReference>
<dbReference type="PANTHER" id="PTHR23501:SF67">
    <property type="entry name" value="MFS MULTIDRUG EFFLUX TRANSPORTER (EUROFUNG)"/>
    <property type="match status" value="1"/>
</dbReference>
<dbReference type="GO" id="GO:0000329">
    <property type="term" value="C:fungal-type vacuole membrane"/>
    <property type="evidence" value="ECO:0007669"/>
    <property type="project" value="TreeGrafter"/>
</dbReference>
<feature type="transmembrane region" description="Helical" evidence="6">
    <location>
        <begin position="178"/>
        <end position="199"/>
    </location>
</feature>
<gene>
    <name evidence="8" type="ORF">EHS25_005263</name>
</gene>
<dbReference type="AlphaFoldDB" id="A0A427XYQ6"/>
<dbReference type="EMBL" id="RSCD01000022">
    <property type="protein sequence ID" value="RSH84018.1"/>
    <property type="molecule type" value="Genomic_DNA"/>
</dbReference>
<comment type="caution">
    <text evidence="8">The sequence shown here is derived from an EMBL/GenBank/DDBJ whole genome shotgun (WGS) entry which is preliminary data.</text>
</comment>
<feature type="transmembrane region" description="Helical" evidence="6">
    <location>
        <begin position="62"/>
        <end position="80"/>
    </location>
</feature>
<dbReference type="Proteomes" id="UP000279259">
    <property type="component" value="Unassembled WGS sequence"/>
</dbReference>
<reference evidence="8 9" key="1">
    <citation type="submission" date="2018-11" db="EMBL/GenBank/DDBJ databases">
        <title>Genome sequence of Saitozyma podzolica DSM 27192.</title>
        <authorList>
            <person name="Aliyu H."/>
            <person name="Gorte O."/>
            <person name="Ochsenreither K."/>
        </authorList>
    </citation>
    <scope>NUCLEOTIDE SEQUENCE [LARGE SCALE GENOMIC DNA]</scope>
    <source>
        <strain evidence="8 9">DSM 27192</strain>
    </source>
</reference>
<accession>A0A427XYQ6</accession>
<name>A0A427XYQ6_9TREE</name>
<keyword evidence="3 6" id="KW-1133">Transmembrane helix</keyword>
<feature type="transmembrane region" description="Helical" evidence="6">
    <location>
        <begin position="21"/>
        <end position="42"/>
    </location>
</feature>
<organism evidence="8 9">
    <name type="scientific">Saitozyma podzolica</name>
    <dbReference type="NCBI Taxonomy" id="1890683"/>
    <lineage>
        <taxon>Eukaryota</taxon>
        <taxon>Fungi</taxon>
        <taxon>Dikarya</taxon>
        <taxon>Basidiomycota</taxon>
        <taxon>Agaricomycotina</taxon>
        <taxon>Tremellomycetes</taxon>
        <taxon>Tremellales</taxon>
        <taxon>Trimorphomycetaceae</taxon>
        <taxon>Saitozyma</taxon>
    </lineage>
</organism>
<keyword evidence="2 6" id="KW-0812">Transmembrane</keyword>
<dbReference type="PROSITE" id="PS50850">
    <property type="entry name" value="MFS"/>
    <property type="match status" value="1"/>
</dbReference>
<dbReference type="GO" id="GO:0015174">
    <property type="term" value="F:basic amino acid transmembrane transporter activity"/>
    <property type="evidence" value="ECO:0007669"/>
    <property type="project" value="TreeGrafter"/>
</dbReference>
<feature type="transmembrane region" description="Helical" evidence="6">
    <location>
        <begin position="389"/>
        <end position="411"/>
    </location>
</feature>
<protein>
    <recommendedName>
        <fullName evidence="7">Major facilitator superfamily (MFS) profile domain-containing protein</fullName>
    </recommendedName>
</protein>
<dbReference type="InterPro" id="IPR036259">
    <property type="entry name" value="MFS_trans_sf"/>
</dbReference>
<feature type="transmembrane region" description="Helical" evidence="6">
    <location>
        <begin position="360"/>
        <end position="377"/>
    </location>
</feature>
<dbReference type="InterPro" id="IPR020846">
    <property type="entry name" value="MFS_dom"/>
</dbReference>